<dbReference type="Gene3D" id="3.30.1360.20">
    <property type="entry name" value="Transcriptional coactivator/pterin dehydratase"/>
    <property type="match status" value="1"/>
</dbReference>
<dbReference type="InterPro" id="IPR036428">
    <property type="entry name" value="PCD_sf"/>
</dbReference>
<dbReference type="Pfam" id="PF01329">
    <property type="entry name" value="Pterin_4a"/>
    <property type="match status" value="1"/>
</dbReference>
<evidence type="ECO:0000256" key="4">
    <source>
        <dbReference type="ARBA" id="ARBA00023239"/>
    </source>
</evidence>
<name>A0A0D2HL90_9EURO</name>
<evidence type="ECO:0000256" key="1">
    <source>
        <dbReference type="ARBA" id="ARBA00001554"/>
    </source>
</evidence>
<evidence type="ECO:0000256" key="2">
    <source>
        <dbReference type="ARBA" id="ARBA00006472"/>
    </source>
</evidence>
<sequence length="269" mass="29609">MRLAGRVGSYLVRSHANASAYRNVNKLRLQCQRTPQLRPCMYSSQPQICLSLSSSDPIAISDDRQTITFRLNNGETVSQKLSPTPKANRDKLADALASLLSTSETSRPDDLPLKRSSGLSFGTTQWQLDALGDAIHRHTAHPSVRECDEAERLIMAEAEKMNHHPHISRGNFGGENRYMTITCTTHSPRGLSVRDTRLAHKIDAILGAFSVTEPVSPDGTQDSDEIEKRLVHHREQMIALNRRQISEALESCSCGTAKAKPAATPGESS</sequence>
<keyword evidence="4" id="KW-0456">Lyase</keyword>
<dbReference type="EC" id="4.2.1.96" evidence="3"/>
<dbReference type="EMBL" id="KN846969">
    <property type="protein sequence ID" value="KIW85269.1"/>
    <property type="molecule type" value="Genomic_DNA"/>
</dbReference>
<comment type="similarity">
    <text evidence="2">Belongs to the pterin-4-alpha-carbinolamine dehydratase family.</text>
</comment>
<reference evidence="5 6" key="1">
    <citation type="submission" date="2015-01" db="EMBL/GenBank/DDBJ databases">
        <title>The Genome Sequence of Fonsecaea pedrosoi CBS 271.37.</title>
        <authorList>
            <consortium name="The Broad Institute Genomics Platform"/>
            <person name="Cuomo C."/>
            <person name="de Hoog S."/>
            <person name="Gorbushina A."/>
            <person name="Stielow B."/>
            <person name="Teixiera M."/>
            <person name="Abouelleil A."/>
            <person name="Chapman S.B."/>
            <person name="Priest M."/>
            <person name="Young S.K."/>
            <person name="Wortman J."/>
            <person name="Nusbaum C."/>
            <person name="Birren B."/>
        </authorList>
    </citation>
    <scope>NUCLEOTIDE SEQUENCE [LARGE SCALE GENOMIC DNA]</scope>
    <source>
        <strain evidence="5 6">CBS 271.37</strain>
    </source>
</reference>
<dbReference type="Proteomes" id="UP000053029">
    <property type="component" value="Unassembled WGS sequence"/>
</dbReference>
<organism evidence="5 6">
    <name type="scientific">Fonsecaea pedrosoi CBS 271.37</name>
    <dbReference type="NCBI Taxonomy" id="1442368"/>
    <lineage>
        <taxon>Eukaryota</taxon>
        <taxon>Fungi</taxon>
        <taxon>Dikarya</taxon>
        <taxon>Ascomycota</taxon>
        <taxon>Pezizomycotina</taxon>
        <taxon>Eurotiomycetes</taxon>
        <taxon>Chaetothyriomycetidae</taxon>
        <taxon>Chaetothyriales</taxon>
        <taxon>Herpotrichiellaceae</taxon>
        <taxon>Fonsecaea</taxon>
    </lineage>
</organism>
<proteinExistence type="inferred from homology"/>
<keyword evidence="6" id="KW-1185">Reference proteome</keyword>
<protein>
    <recommendedName>
        <fullName evidence="3">4a-hydroxytetrahydrobiopterin dehydratase</fullName>
        <ecNumber evidence="3">4.2.1.96</ecNumber>
    </recommendedName>
</protein>
<dbReference type="GeneID" id="25300149"/>
<evidence type="ECO:0000313" key="6">
    <source>
        <dbReference type="Proteomes" id="UP000053029"/>
    </source>
</evidence>
<comment type="catalytic activity">
    <reaction evidence="1">
        <text>(4aS,6R)-4a-hydroxy-L-erythro-5,6,7,8-tetrahydrobiopterin = (6R)-L-erythro-6,7-dihydrobiopterin + H2O</text>
        <dbReference type="Rhea" id="RHEA:11920"/>
        <dbReference type="ChEBI" id="CHEBI:15377"/>
        <dbReference type="ChEBI" id="CHEBI:15642"/>
        <dbReference type="ChEBI" id="CHEBI:43120"/>
        <dbReference type="EC" id="4.2.1.96"/>
    </reaction>
</comment>
<dbReference type="GO" id="GO:0006729">
    <property type="term" value="P:tetrahydrobiopterin biosynthetic process"/>
    <property type="evidence" value="ECO:0007669"/>
    <property type="project" value="InterPro"/>
</dbReference>
<evidence type="ECO:0000256" key="3">
    <source>
        <dbReference type="ARBA" id="ARBA00013252"/>
    </source>
</evidence>
<dbReference type="VEuPathDB" id="FungiDB:Z517_00659"/>
<dbReference type="GO" id="GO:0008124">
    <property type="term" value="F:4-alpha-hydroxytetrahydrobiopterin dehydratase activity"/>
    <property type="evidence" value="ECO:0007669"/>
    <property type="project" value="UniProtKB-EC"/>
</dbReference>
<evidence type="ECO:0000313" key="5">
    <source>
        <dbReference type="EMBL" id="KIW85269.1"/>
    </source>
</evidence>
<dbReference type="HOGENOM" id="CLU_087339_0_0_1"/>
<accession>A0A0D2HL90</accession>
<gene>
    <name evidence="5" type="ORF">Z517_00659</name>
</gene>
<dbReference type="InterPro" id="IPR001533">
    <property type="entry name" value="Pterin_deHydtase"/>
</dbReference>
<dbReference type="OrthoDB" id="277398at2759"/>
<dbReference type="RefSeq" id="XP_013289077.1">
    <property type="nucleotide sequence ID" value="XM_013433623.1"/>
</dbReference>
<dbReference type="SUPFAM" id="SSF55248">
    <property type="entry name" value="PCD-like"/>
    <property type="match status" value="1"/>
</dbReference>
<dbReference type="AlphaFoldDB" id="A0A0D2HL90"/>